<proteinExistence type="predicted"/>
<protein>
    <submittedName>
        <fullName evidence="1">Peroxisome biogenesis factor 10</fullName>
    </submittedName>
</protein>
<name>A0ACB8UZY3_9EURO</name>
<reference evidence="1" key="1">
    <citation type="journal article" date="2022" name="bioRxiv">
        <title>Population genetic analysis of Ophidiomyces ophidiicola, the causative agent of snake fungal disease, indicates recent introductions to the USA.</title>
        <authorList>
            <person name="Ladner J.T."/>
            <person name="Palmer J.M."/>
            <person name="Ettinger C.L."/>
            <person name="Stajich J.E."/>
            <person name="Farrell T.M."/>
            <person name="Glorioso B.M."/>
            <person name="Lawson B."/>
            <person name="Price S.J."/>
            <person name="Stengle A.G."/>
            <person name="Grear D.A."/>
            <person name="Lorch J.M."/>
        </authorList>
    </citation>
    <scope>NUCLEOTIDE SEQUENCE</scope>
    <source>
        <strain evidence="1">NWHC 24266-5</strain>
    </source>
</reference>
<evidence type="ECO:0000313" key="1">
    <source>
        <dbReference type="EMBL" id="KAI2389380.1"/>
    </source>
</evidence>
<organism evidence="1">
    <name type="scientific">Ophidiomyces ophidiicola</name>
    <dbReference type="NCBI Taxonomy" id="1387563"/>
    <lineage>
        <taxon>Eukaryota</taxon>
        <taxon>Fungi</taxon>
        <taxon>Dikarya</taxon>
        <taxon>Ascomycota</taxon>
        <taxon>Pezizomycotina</taxon>
        <taxon>Eurotiomycetes</taxon>
        <taxon>Eurotiomycetidae</taxon>
        <taxon>Onygenales</taxon>
        <taxon>Onygenaceae</taxon>
        <taxon>Ophidiomyces</taxon>
    </lineage>
</organism>
<gene>
    <name evidence="1" type="primary">PEX10</name>
    <name evidence="1" type="ORF">LOY88_002098</name>
</gene>
<comment type="caution">
    <text evidence="1">The sequence shown here is derived from an EMBL/GenBank/DDBJ whole genome shotgun (WGS) entry which is preliminary data.</text>
</comment>
<accession>A0ACB8UZY3</accession>
<sequence>MPSDESTPASSTPSSTSDHLDRPTSHFFPWATSPDVIRAHEKDIQITSTLNTQAQSIIRALRGARFTHANTDTIKNLTELLYLSLTTLVGNRTLGEEYCDVVQLEDDTLRLPLLARRAGYIVCSIFLPWMLQRILPAFRRRLRAKLERSIARKKAKSVYFSKEEQQKKKQNLVLKFQTYILEHLDSLTSLSPIYAVNLAAFYFSGAYYHISKRLWGLRYVFSKRIGESEERIGYEVLGVLMVLQIVVQGVAHAKHVAESFQEDAQASEKESAGADGQSTTSLKSIYNPPSIPSLSPNIPRYDLAQDSPTALSWIPAGQQRKCTLCLEPFKDPSVSTCGHVFCWVCIRDWVREKPECPLCRQEALESKILPLRG</sequence>
<dbReference type="EMBL" id="JALBCA010000024">
    <property type="protein sequence ID" value="KAI2389380.1"/>
    <property type="molecule type" value="Genomic_DNA"/>
</dbReference>